<proteinExistence type="inferred from homology"/>
<protein>
    <recommendedName>
        <fullName evidence="7">Galactosyltransferase C-terminal domain-containing protein</fullName>
    </recommendedName>
</protein>
<dbReference type="AlphaFoldDB" id="A0ABD7V325"/>
<dbReference type="RefSeq" id="WP_131734171.1">
    <property type="nucleotide sequence ID" value="NZ_CAACYD010000006.1"/>
</dbReference>
<keyword evidence="4" id="KW-0808">Transferase</keyword>
<comment type="similarity">
    <text evidence="2">Belongs to the glycosyltransferase 2 family.</text>
</comment>
<dbReference type="PANTHER" id="PTHR43179">
    <property type="entry name" value="RHAMNOSYLTRANSFERASE WBBL"/>
    <property type="match status" value="1"/>
</dbReference>
<dbReference type="SUPFAM" id="SSF53448">
    <property type="entry name" value="Nucleotide-diphospho-sugar transferases"/>
    <property type="match status" value="1"/>
</dbReference>
<dbReference type="EMBL" id="CAACYD010000006">
    <property type="protein sequence ID" value="VFA88436.1"/>
    <property type="molecule type" value="Genomic_DNA"/>
</dbReference>
<organism evidence="5 6">
    <name type="scientific">Gordonia paraffinivorans</name>
    <dbReference type="NCBI Taxonomy" id="175628"/>
    <lineage>
        <taxon>Bacteria</taxon>
        <taxon>Bacillati</taxon>
        <taxon>Actinomycetota</taxon>
        <taxon>Actinomycetes</taxon>
        <taxon>Mycobacteriales</taxon>
        <taxon>Gordoniaceae</taxon>
        <taxon>Gordonia</taxon>
    </lineage>
</organism>
<gene>
    <name evidence="5" type="ORF">NCTC8139_01981</name>
</gene>
<dbReference type="Proteomes" id="UP000360750">
    <property type="component" value="Unassembled WGS sequence"/>
</dbReference>
<evidence type="ECO:0000313" key="5">
    <source>
        <dbReference type="EMBL" id="VFA88436.1"/>
    </source>
</evidence>
<evidence type="ECO:0000256" key="1">
    <source>
        <dbReference type="ARBA" id="ARBA00004776"/>
    </source>
</evidence>
<evidence type="ECO:0000256" key="3">
    <source>
        <dbReference type="ARBA" id="ARBA00022676"/>
    </source>
</evidence>
<comment type="caution">
    <text evidence="5">The sequence shown here is derived from an EMBL/GenBank/DDBJ whole genome shotgun (WGS) entry which is preliminary data.</text>
</comment>
<name>A0ABD7V325_9ACTN</name>
<dbReference type="InterPro" id="IPR029044">
    <property type="entry name" value="Nucleotide-diphossugar_trans"/>
</dbReference>
<dbReference type="GeneID" id="60749989"/>
<dbReference type="Gene3D" id="3.90.550.10">
    <property type="entry name" value="Spore Coat Polysaccharide Biosynthesis Protein SpsA, Chain A"/>
    <property type="match status" value="1"/>
</dbReference>
<evidence type="ECO:0000313" key="6">
    <source>
        <dbReference type="Proteomes" id="UP000360750"/>
    </source>
</evidence>
<dbReference type="PANTHER" id="PTHR43179:SF12">
    <property type="entry name" value="GALACTOFURANOSYLTRANSFERASE GLFT2"/>
    <property type="match status" value="1"/>
</dbReference>
<evidence type="ECO:0008006" key="7">
    <source>
        <dbReference type="Google" id="ProtNLM"/>
    </source>
</evidence>
<dbReference type="GO" id="GO:0016757">
    <property type="term" value="F:glycosyltransferase activity"/>
    <property type="evidence" value="ECO:0007669"/>
    <property type="project" value="UniProtKB-KW"/>
</dbReference>
<sequence length="287" mass="31316">MTGGPDPAVAVITIVSGRHAHLRRQLEAFAHSTLTPLVHVVVAMDDPHIGGLVDDYAPHGHPVSLVHMRGSGDALPLAEARNTGAAEAISRGAGLVVFLDVDRIPDPALLARYLRAATDAGPQLLFCGPVTYLPEDQPTFDARELRRFAAPHPARPAPRDDSVEFSSAMTLFWSLSFAVLAPDWEDTGGFHTGYEGYGGEDTDFALCARSKRCRNAWVGGAHAYHQHHPVSDPPVEHLRDILRNARVFHRRWGFWPMEGWLNGFADLGLIAYDAADDAWRATGRVSP</sequence>
<reference evidence="5 6" key="1">
    <citation type="submission" date="2019-02" db="EMBL/GenBank/DDBJ databases">
        <authorList>
            <consortium name="Pathogen Informatics"/>
        </authorList>
    </citation>
    <scope>NUCLEOTIDE SEQUENCE [LARGE SCALE GENOMIC DNA]</scope>
    <source>
        <strain evidence="5 6">3012STDY6756503</strain>
    </source>
</reference>
<evidence type="ECO:0000256" key="2">
    <source>
        <dbReference type="ARBA" id="ARBA00006739"/>
    </source>
</evidence>
<comment type="pathway">
    <text evidence="1">Cell wall biogenesis; cell wall polysaccharide biosynthesis.</text>
</comment>
<accession>A0ABD7V325</accession>
<keyword evidence="3" id="KW-0328">Glycosyltransferase</keyword>
<evidence type="ECO:0000256" key="4">
    <source>
        <dbReference type="ARBA" id="ARBA00022679"/>
    </source>
</evidence>